<protein>
    <submittedName>
        <fullName evidence="1">Uncharacterized protein</fullName>
    </submittedName>
</protein>
<dbReference type="EMBL" id="PP407513">
    <property type="protein sequence ID" value="WYD67755.1"/>
    <property type="molecule type" value="Genomic_DNA"/>
</dbReference>
<evidence type="ECO:0000313" key="1">
    <source>
        <dbReference type="EMBL" id="WYD67755.1"/>
    </source>
</evidence>
<reference evidence="1" key="2">
    <citation type="submission" date="2024-02" db="EMBL/GenBank/DDBJ databases">
        <authorList>
            <person name="Sevilla-Navarro S."/>
            <person name="Torres-Boncompte J."/>
            <person name="Garcia-Llorens J."/>
            <person name="Domingo-Calap P."/>
            <person name="Bernabeu-Gimeno M."/>
            <person name="Catala-Gregori P."/>
        </authorList>
    </citation>
    <scope>NUCLEOTIDE SEQUENCE</scope>
</reference>
<proteinExistence type="predicted"/>
<accession>A0AAU6PY87</accession>
<name>A0AAU6PY87_9CAUD</name>
<organism evidence="1">
    <name type="scientific">Salmonella phage vB_Si_CECAV_FGS009</name>
    <dbReference type="NCBI Taxonomy" id="3126494"/>
    <lineage>
        <taxon>Viruses</taxon>
        <taxon>Duplodnaviria</taxon>
        <taxon>Heunggongvirae</taxon>
        <taxon>Uroviricota</taxon>
        <taxon>Caudoviricetes</taxon>
        <taxon>Demerecviridae</taxon>
        <taxon>Markadamsvirinae</taxon>
        <taxon>Tequintavirus</taxon>
    </lineage>
</organism>
<sequence>MHAAQDEYEFSIVAALRNSSILAVAAYSRTHVGKVLLSASNSTVTL</sequence>
<reference evidence="1" key="1">
    <citation type="journal article" date="2024" name="Front. Microbiol.">
        <title>Fighting Salmonella Infantis: bacteriophage-driven cleaning and disinfection strategies for broiler farms.</title>
        <authorList>
            <person name="Sevilla-Navarro S."/>
            <person name="Torres-Boncompte J."/>
            <person name="Garcia-Llorens J."/>
            <person name="Bernabeu-Gimeno M."/>
            <person name="Domingo-Calap P."/>
            <person name="Catala-Gregori P."/>
        </authorList>
    </citation>
    <scope>NUCLEOTIDE SEQUENCE</scope>
</reference>
<gene>
    <name evidence="1" type="ORF">vBSiFGS009_87</name>
</gene>